<organism evidence="1 2">
    <name type="scientific">Trichonephila clavipes</name>
    <name type="common">Golden silk orbweaver</name>
    <name type="synonym">Nephila clavipes</name>
    <dbReference type="NCBI Taxonomy" id="2585209"/>
    <lineage>
        <taxon>Eukaryota</taxon>
        <taxon>Metazoa</taxon>
        <taxon>Ecdysozoa</taxon>
        <taxon>Arthropoda</taxon>
        <taxon>Chelicerata</taxon>
        <taxon>Arachnida</taxon>
        <taxon>Araneae</taxon>
        <taxon>Araneomorphae</taxon>
        <taxon>Entelegynae</taxon>
        <taxon>Araneoidea</taxon>
        <taxon>Nephilidae</taxon>
        <taxon>Trichonephila</taxon>
    </lineage>
</organism>
<name>A0A8X6W3T0_TRICX</name>
<keyword evidence="2" id="KW-1185">Reference proteome</keyword>
<evidence type="ECO:0000313" key="1">
    <source>
        <dbReference type="EMBL" id="GFY27266.1"/>
    </source>
</evidence>
<dbReference type="EMBL" id="BMAU01021379">
    <property type="protein sequence ID" value="GFY27266.1"/>
    <property type="molecule type" value="Genomic_DNA"/>
</dbReference>
<dbReference type="AlphaFoldDB" id="A0A8X6W3T0"/>
<dbReference type="Proteomes" id="UP000887159">
    <property type="component" value="Unassembled WGS sequence"/>
</dbReference>
<gene>
    <name evidence="1" type="ORF">TNCV_2068861</name>
</gene>
<comment type="caution">
    <text evidence="1">The sequence shown here is derived from an EMBL/GenBank/DDBJ whole genome shotgun (WGS) entry which is preliminary data.</text>
</comment>
<reference evidence="1" key="1">
    <citation type="submission" date="2020-08" db="EMBL/GenBank/DDBJ databases">
        <title>Multicomponent nature underlies the extraordinary mechanical properties of spider dragline silk.</title>
        <authorList>
            <person name="Kono N."/>
            <person name="Nakamura H."/>
            <person name="Mori M."/>
            <person name="Yoshida Y."/>
            <person name="Ohtoshi R."/>
            <person name="Malay A.D."/>
            <person name="Moran D.A.P."/>
            <person name="Tomita M."/>
            <person name="Numata K."/>
            <person name="Arakawa K."/>
        </authorList>
    </citation>
    <scope>NUCLEOTIDE SEQUENCE</scope>
</reference>
<sequence>MRFLSMRKKYCRQEFGRIVHDSWQQWLREDTTSRGLSSEQPHGTTERKDCRVWSMAVAHRIASTAEIRSAVGITVTQLTYKSVISKITSSQIPCSYI</sequence>
<protein>
    <submittedName>
        <fullName evidence="1">Uncharacterized protein</fullName>
    </submittedName>
</protein>
<evidence type="ECO:0000313" key="2">
    <source>
        <dbReference type="Proteomes" id="UP000887159"/>
    </source>
</evidence>
<proteinExistence type="predicted"/>
<accession>A0A8X6W3T0</accession>